<organism evidence="2 3">
    <name type="scientific">Trichuris muris</name>
    <name type="common">Mouse whipworm</name>
    <dbReference type="NCBI Taxonomy" id="70415"/>
    <lineage>
        <taxon>Eukaryota</taxon>
        <taxon>Metazoa</taxon>
        <taxon>Ecdysozoa</taxon>
        <taxon>Nematoda</taxon>
        <taxon>Enoplea</taxon>
        <taxon>Dorylaimia</taxon>
        <taxon>Trichinellida</taxon>
        <taxon>Trichuridae</taxon>
        <taxon>Trichuris</taxon>
    </lineage>
</organism>
<dbReference type="Gene3D" id="3.30.70.270">
    <property type="match status" value="1"/>
</dbReference>
<name>A0A5S6QF25_TRIMR</name>
<keyword evidence="2" id="KW-1185">Reference proteome</keyword>
<evidence type="ECO:0000313" key="3">
    <source>
        <dbReference type="WBParaSite" id="TMUE_1000005705.1"/>
    </source>
</evidence>
<feature type="domain" description="Reverse transcriptase" evidence="1">
    <location>
        <begin position="163"/>
        <end position="277"/>
    </location>
</feature>
<dbReference type="Pfam" id="PF00078">
    <property type="entry name" value="RVT_1"/>
    <property type="match status" value="1"/>
</dbReference>
<evidence type="ECO:0000259" key="1">
    <source>
        <dbReference type="Pfam" id="PF00078"/>
    </source>
</evidence>
<protein>
    <submittedName>
        <fullName evidence="3">Reverse transcriptase domain-containing protein</fullName>
    </submittedName>
</protein>
<dbReference type="InterPro" id="IPR000477">
    <property type="entry name" value="RT_dom"/>
</dbReference>
<proteinExistence type="predicted"/>
<evidence type="ECO:0000313" key="2">
    <source>
        <dbReference type="Proteomes" id="UP000046395"/>
    </source>
</evidence>
<reference evidence="3" key="1">
    <citation type="submission" date="2019-12" db="UniProtKB">
        <authorList>
            <consortium name="WormBaseParasite"/>
        </authorList>
    </citation>
    <scope>IDENTIFICATION</scope>
</reference>
<dbReference type="Gene3D" id="3.10.10.10">
    <property type="entry name" value="HIV Type 1 Reverse Transcriptase, subunit A, domain 1"/>
    <property type="match status" value="1"/>
</dbReference>
<dbReference type="SUPFAM" id="SSF56672">
    <property type="entry name" value="DNA/RNA polymerases"/>
    <property type="match status" value="1"/>
</dbReference>
<accession>A0A5S6QF25</accession>
<dbReference type="InterPro" id="IPR043502">
    <property type="entry name" value="DNA/RNA_pol_sf"/>
</dbReference>
<dbReference type="InterPro" id="IPR043128">
    <property type="entry name" value="Rev_trsase/Diguanyl_cyclase"/>
</dbReference>
<dbReference type="Proteomes" id="UP000046395">
    <property type="component" value="Unassembled WGS sequence"/>
</dbReference>
<sequence length="325" mass="36535">MRCEGKGIVCPQPPACDRGQVSVEVIVVNAKPLGFDLILGMNGILAVEWVTVSKRIQVRFGADSAAVCAVCITPIRLEERDFTATFDPATQAWTAAWKWTDGKAPAILNNRVREYPPSASARRSYEQELDKWIHNNWLIPYDECRHGPANSLIPLMAIVQRNKGKVRPVMDFRELNEHIETFTASADVRTDEMRDWRRQGANISMTDLKDEYLQVRVDEALWPYQTVVVKGRKHCLTRLGFGSNVAPQVVKTAMSSVLAQDPMIRKGTSAYIDDILVNGDVVAVGRVERELERFGLNCKPHERVSEGARVLGLKVKGERGSLHWR</sequence>
<dbReference type="WBParaSite" id="TMUE_1000005705.1">
    <property type="protein sequence ID" value="TMUE_1000005705.1"/>
    <property type="gene ID" value="WBGene00286724"/>
</dbReference>
<dbReference type="AlphaFoldDB" id="A0A5S6QF25"/>